<sequence>MRVFLHDGSRLAVDLIAELYIYLFPLSTLLSFCKLFLTIACQGNGSYIYIPWSTFALTYVGLCSYSTSLHLRKENLLVSVRYPILCSVKSCWSRPWEHSRNYSLAWNGCLWRRQAGNIRTLLLLSGQVASTFVKLSLMIRRVNTVQPSNRPRNPRRHP</sequence>
<dbReference type="EMBL" id="ML119055">
    <property type="protein sequence ID" value="ROT38470.1"/>
    <property type="molecule type" value="Genomic_DNA"/>
</dbReference>
<keyword evidence="1" id="KW-0812">Transmembrane</keyword>
<evidence type="ECO:0000313" key="3">
    <source>
        <dbReference type="Proteomes" id="UP000272025"/>
    </source>
</evidence>
<name>A0A3N2PVF8_SODAK</name>
<dbReference type="GeneID" id="39575425"/>
<accession>A0A3N2PVF8</accession>
<protein>
    <submittedName>
        <fullName evidence="2">Uncharacterized protein</fullName>
    </submittedName>
</protein>
<dbReference type="AlphaFoldDB" id="A0A3N2PVF8"/>
<feature type="transmembrane region" description="Helical" evidence="1">
    <location>
        <begin position="20"/>
        <end position="40"/>
    </location>
</feature>
<organism evidence="2 3">
    <name type="scientific">Sodiomyces alkalinus (strain CBS 110278 / VKM F-3762 / F11)</name>
    <name type="common">Alkaliphilic filamentous fungus</name>
    <dbReference type="NCBI Taxonomy" id="1314773"/>
    <lineage>
        <taxon>Eukaryota</taxon>
        <taxon>Fungi</taxon>
        <taxon>Dikarya</taxon>
        <taxon>Ascomycota</taxon>
        <taxon>Pezizomycotina</taxon>
        <taxon>Sordariomycetes</taxon>
        <taxon>Hypocreomycetidae</taxon>
        <taxon>Glomerellales</taxon>
        <taxon>Plectosphaerellaceae</taxon>
        <taxon>Sodiomyces</taxon>
    </lineage>
</organism>
<gene>
    <name evidence="2" type="ORF">SODALDRAFT_163056</name>
</gene>
<evidence type="ECO:0000256" key="1">
    <source>
        <dbReference type="SAM" id="Phobius"/>
    </source>
</evidence>
<dbReference type="Proteomes" id="UP000272025">
    <property type="component" value="Unassembled WGS sequence"/>
</dbReference>
<proteinExistence type="predicted"/>
<keyword evidence="3" id="KW-1185">Reference proteome</keyword>
<reference evidence="2 3" key="1">
    <citation type="journal article" date="2018" name="Mol. Ecol.">
        <title>The obligate alkalophilic soda-lake fungus Sodiomyces alkalinus has shifted to a protein diet.</title>
        <authorList>
            <person name="Grum-Grzhimaylo A.A."/>
            <person name="Falkoski D.L."/>
            <person name="van den Heuvel J."/>
            <person name="Valero-Jimenez C.A."/>
            <person name="Min B."/>
            <person name="Choi I.G."/>
            <person name="Lipzen A."/>
            <person name="Daum C.G."/>
            <person name="Aanen D.K."/>
            <person name="Tsang A."/>
            <person name="Henrissat B."/>
            <person name="Bilanenko E.N."/>
            <person name="de Vries R.P."/>
            <person name="van Kan J.A.L."/>
            <person name="Grigoriev I.V."/>
            <person name="Debets A.J.M."/>
        </authorList>
    </citation>
    <scope>NUCLEOTIDE SEQUENCE [LARGE SCALE GENOMIC DNA]</scope>
    <source>
        <strain evidence="2 3">F11</strain>
    </source>
</reference>
<evidence type="ECO:0000313" key="2">
    <source>
        <dbReference type="EMBL" id="ROT38470.1"/>
    </source>
</evidence>
<dbReference type="RefSeq" id="XP_028466276.1">
    <property type="nucleotide sequence ID" value="XM_028606947.1"/>
</dbReference>
<keyword evidence="1" id="KW-1133">Transmembrane helix</keyword>
<feature type="transmembrane region" description="Helical" evidence="1">
    <location>
        <begin position="46"/>
        <end position="65"/>
    </location>
</feature>
<keyword evidence="1" id="KW-0472">Membrane</keyword>